<evidence type="ECO:0000313" key="2">
    <source>
        <dbReference type="Proteomes" id="UP000317909"/>
    </source>
</evidence>
<dbReference type="RefSeq" id="WP_145430026.1">
    <property type="nucleotide sequence ID" value="NZ_CP036339.1"/>
</dbReference>
<name>A0A517TRJ3_9BACT</name>
<dbReference type="AlphaFoldDB" id="A0A517TRJ3"/>
<dbReference type="EMBL" id="CP036339">
    <property type="protein sequence ID" value="QDT71003.1"/>
    <property type="molecule type" value="Genomic_DNA"/>
</dbReference>
<dbReference type="KEGG" id="llh:I41_01580"/>
<organism evidence="1 2">
    <name type="scientific">Lacipirellula limnantheis</name>
    <dbReference type="NCBI Taxonomy" id="2528024"/>
    <lineage>
        <taxon>Bacteria</taxon>
        <taxon>Pseudomonadati</taxon>
        <taxon>Planctomycetota</taxon>
        <taxon>Planctomycetia</taxon>
        <taxon>Pirellulales</taxon>
        <taxon>Lacipirellulaceae</taxon>
        <taxon>Lacipirellula</taxon>
    </lineage>
</organism>
<keyword evidence="2" id="KW-1185">Reference proteome</keyword>
<evidence type="ECO:0000313" key="1">
    <source>
        <dbReference type="EMBL" id="QDT71003.1"/>
    </source>
</evidence>
<accession>A0A517TRJ3</accession>
<sequence>MERILAAYRSLAPALSFIVVSVILPWHANGALIHTPAAIILEEFRAPDGTNEFTFFALGAGPWYRYKIYNALGEDFTFSNERTYSDWPSVASRLFGTWKMVIDYNARQEEYSFVVYPFNYEEITVPFPESSPPHGSTVTSPFFVTVKDGGTGLHQSQGVENLTRRYLGTAGVRFDFGEVSPNASIAIGLRIPGRDFSQYVSTATSPPNAQFSVRTGLEITRTSTATLYPVRIPEPSGLTLIVGVMAFFSRRLRRSQE</sequence>
<protein>
    <submittedName>
        <fullName evidence="1">Uncharacterized protein</fullName>
    </submittedName>
</protein>
<reference evidence="1 2" key="1">
    <citation type="submission" date="2019-02" db="EMBL/GenBank/DDBJ databases">
        <title>Deep-cultivation of Planctomycetes and their phenomic and genomic characterization uncovers novel biology.</title>
        <authorList>
            <person name="Wiegand S."/>
            <person name="Jogler M."/>
            <person name="Boedeker C."/>
            <person name="Pinto D."/>
            <person name="Vollmers J."/>
            <person name="Rivas-Marin E."/>
            <person name="Kohn T."/>
            <person name="Peeters S.H."/>
            <person name="Heuer A."/>
            <person name="Rast P."/>
            <person name="Oberbeckmann S."/>
            <person name="Bunk B."/>
            <person name="Jeske O."/>
            <person name="Meyerdierks A."/>
            <person name="Storesund J.E."/>
            <person name="Kallscheuer N."/>
            <person name="Luecker S."/>
            <person name="Lage O.M."/>
            <person name="Pohl T."/>
            <person name="Merkel B.J."/>
            <person name="Hornburger P."/>
            <person name="Mueller R.-W."/>
            <person name="Bruemmer F."/>
            <person name="Labrenz M."/>
            <person name="Spormann A.M."/>
            <person name="Op den Camp H."/>
            <person name="Overmann J."/>
            <person name="Amann R."/>
            <person name="Jetten M.S.M."/>
            <person name="Mascher T."/>
            <person name="Medema M.H."/>
            <person name="Devos D.P."/>
            <person name="Kaster A.-K."/>
            <person name="Ovreas L."/>
            <person name="Rohde M."/>
            <person name="Galperin M.Y."/>
            <person name="Jogler C."/>
        </authorList>
    </citation>
    <scope>NUCLEOTIDE SEQUENCE [LARGE SCALE GENOMIC DNA]</scope>
    <source>
        <strain evidence="1 2">I41</strain>
    </source>
</reference>
<dbReference type="Proteomes" id="UP000317909">
    <property type="component" value="Chromosome"/>
</dbReference>
<gene>
    <name evidence="1" type="ORF">I41_01580</name>
</gene>
<proteinExistence type="predicted"/>